<gene>
    <name evidence="3" type="ORF">ACEWY4_018035</name>
</gene>
<evidence type="ECO:0000313" key="3">
    <source>
        <dbReference type="EMBL" id="KAL2086976.1"/>
    </source>
</evidence>
<dbReference type="InterPro" id="IPR008405">
    <property type="entry name" value="ApoL"/>
</dbReference>
<comment type="caution">
    <text evidence="3">The sequence shown here is derived from an EMBL/GenBank/DDBJ whole genome shotgun (WGS) entry which is preliminary data.</text>
</comment>
<dbReference type="AlphaFoldDB" id="A0ABD1JLD2"/>
<keyword evidence="2" id="KW-0812">Transmembrane</keyword>
<dbReference type="Proteomes" id="UP001591681">
    <property type="component" value="Unassembled WGS sequence"/>
</dbReference>
<keyword evidence="4" id="KW-1185">Reference proteome</keyword>
<feature type="transmembrane region" description="Helical" evidence="2">
    <location>
        <begin position="39"/>
        <end position="61"/>
    </location>
</feature>
<reference evidence="3 4" key="1">
    <citation type="submission" date="2024-09" db="EMBL/GenBank/DDBJ databases">
        <title>A chromosome-level genome assembly of Gray's grenadier anchovy, Coilia grayii.</title>
        <authorList>
            <person name="Fu Z."/>
        </authorList>
    </citation>
    <scope>NUCLEOTIDE SEQUENCE [LARGE SCALE GENOMIC DNA]</scope>
    <source>
        <strain evidence="3">G4</strain>
        <tissue evidence="3">Muscle</tissue>
    </source>
</reference>
<dbReference type="PANTHER" id="PTHR14096:SF59">
    <property type="entry name" value="APOLIPOPROTEIN L, 1 ISOFORM X1"/>
    <property type="match status" value="1"/>
</dbReference>
<evidence type="ECO:0000313" key="4">
    <source>
        <dbReference type="Proteomes" id="UP001591681"/>
    </source>
</evidence>
<comment type="similarity">
    <text evidence="1">Belongs to the apolipoprotein L family.</text>
</comment>
<dbReference type="EMBL" id="JBHFQA010000015">
    <property type="protein sequence ID" value="KAL2086976.1"/>
    <property type="molecule type" value="Genomic_DNA"/>
</dbReference>
<dbReference type="Pfam" id="PF05461">
    <property type="entry name" value="ApoL"/>
    <property type="match status" value="1"/>
</dbReference>
<accession>A0ABD1JLD2</accession>
<proteinExistence type="inferred from homology"/>
<evidence type="ECO:0000256" key="1">
    <source>
        <dbReference type="ARBA" id="ARBA00010090"/>
    </source>
</evidence>
<keyword evidence="2" id="KW-0472">Membrane</keyword>
<evidence type="ECO:0000256" key="2">
    <source>
        <dbReference type="SAM" id="Phobius"/>
    </source>
</evidence>
<sequence>MSLFEGLLFHRGRIFNDCITQLHCVADRLDDTQKKTKRAGIAGGAAGAVGVAAAVAGAILAPCTMGASLALTAAGVGMAAAGGAGGAVAVKNKVSNTKERKKVEEIMQDYKTKMEDVEASLVFISVGMERLSRIHSAVVRGMDEDIMTVLRLAQVISSQGVNLRLHGRCSALLDEFTSSMDTYFSKKDQQKSKKSKIARKIRKQAELMKDGLDELRRIRDRIRSAAEQVVMY</sequence>
<name>A0ABD1JLD2_9TELE</name>
<keyword evidence="2" id="KW-1133">Transmembrane helix</keyword>
<organism evidence="3 4">
    <name type="scientific">Coilia grayii</name>
    <name type="common">Gray's grenadier anchovy</name>
    <dbReference type="NCBI Taxonomy" id="363190"/>
    <lineage>
        <taxon>Eukaryota</taxon>
        <taxon>Metazoa</taxon>
        <taxon>Chordata</taxon>
        <taxon>Craniata</taxon>
        <taxon>Vertebrata</taxon>
        <taxon>Euteleostomi</taxon>
        <taxon>Actinopterygii</taxon>
        <taxon>Neopterygii</taxon>
        <taxon>Teleostei</taxon>
        <taxon>Clupei</taxon>
        <taxon>Clupeiformes</taxon>
        <taxon>Clupeoidei</taxon>
        <taxon>Engraulidae</taxon>
        <taxon>Coilinae</taxon>
        <taxon>Coilia</taxon>
    </lineage>
</organism>
<protein>
    <submittedName>
        <fullName evidence="3">Uncharacterized protein</fullName>
    </submittedName>
</protein>
<feature type="transmembrane region" description="Helical" evidence="2">
    <location>
        <begin position="67"/>
        <end position="90"/>
    </location>
</feature>
<dbReference type="PANTHER" id="PTHR14096">
    <property type="entry name" value="APOLIPOPROTEIN L"/>
    <property type="match status" value="1"/>
</dbReference>